<comment type="similarity">
    <text evidence="1">Belongs to the UPF0065 (bug) family.</text>
</comment>
<name>A0AAW8EKJ6_VARPD</name>
<dbReference type="PANTHER" id="PTHR42928:SF5">
    <property type="entry name" value="BLR1237 PROTEIN"/>
    <property type="match status" value="1"/>
</dbReference>
<evidence type="ECO:0000313" key="3">
    <source>
        <dbReference type="EMBL" id="MDP9973741.1"/>
    </source>
</evidence>
<feature type="signal peptide" evidence="2">
    <location>
        <begin position="1"/>
        <end position="24"/>
    </location>
</feature>
<keyword evidence="2" id="KW-0732">Signal</keyword>
<dbReference type="PANTHER" id="PTHR42928">
    <property type="entry name" value="TRICARBOXYLATE-BINDING PROTEIN"/>
    <property type="match status" value="1"/>
</dbReference>
<dbReference type="InterPro" id="IPR005064">
    <property type="entry name" value="BUG"/>
</dbReference>
<dbReference type="Gene3D" id="3.40.190.150">
    <property type="entry name" value="Bordetella uptake gene, domain 1"/>
    <property type="match status" value="1"/>
</dbReference>
<keyword evidence="3" id="KW-0675">Receptor</keyword>
<proteinExistence type="inferred from homology"/>
<dbReference type="Gene3D" id="3.40.190.10">
    <property type="entry name" value="Periplasmic binding protein-like II"/>
    <property type="match status" value="1"/>
</dbReference>
<feature type="chain" id="PRO_5043510606" evidence="2">
    <location>
        <begin position="25"/>
        <end position="324"/>
    </location>
</feature>
<dbReference type="PIRSF" id="PIRSF017082">
    <property type="entry name" value="YflP"/>
    <property type="match status" value="1"/>
</dbReference>
<evidence type="ECO:0000313" key="4">
    <source>
        <dbReference type="Proteomes" id="UP001224845"/>
    </source>
</evidence>
<evidence type="ECO:0000256" key="2">
    <source>
        <dbReference type="SAM" id="SignalP"/>
    </source>
</evidence>
<protein>
    <submittedName>
        <fullName evidence="3">Tripartite-type tricarboxylate transporter receptor subunit TctC</fullName>
    </submittedName>
</protein>
<dbReference type="InterPro" id="IPR042100">
    <property type="entry name" value="Bug_dom1"/>
</dbReference>
<reference evidence="3" key="1">
    <citation type="submission" date="2023-07" db="EMBL/GenBank/DDBJ databases">
        <title>Sorghum-associated microbial communities from plants grown in Nebraska, USA.</title>
        <authorList>
            <person name="Schachtman D."/>
        </authorList>
    </citation>
    <scope>NUCLEOTIDE SEQUENCE</scope>
    <source>
        <strain evidence="3">DS3315</strain>
    </source>
</reference>
<comment type="caution">
    <text evidence="3">The sequence shown here is derived from an EMBL/GenBank/DDBJ whole genome shotgun (WGS) entry which is preliminary data.</text>
</comment>
<dbReference type="EMBL" id="JAUSRV010000014">
    <property type="protein sequence ID" value="MDP9973741.1"/>
    <property type="molecule type" value="Genomic_DNA"/>
</dbReference>
<organism evidence="3 4">
    <name type="scientific">Variovorax paradoxus</name>
    <dbReference type="NCBI Taxonomy" id="34073"/>
    <lineage>
        <taxon>Bacteria</taxon>
        <taxon>Pseudomonadati</taxon>
        <taxon>Pseudomonadota</taxon>
        <taxon>Betaproteobacteria</taxon>
        <taxon>Burkholderiales</taxon>
        <taxon>Comamonadaceae</taxon>
        <taxon>Variovorax</taxon>
    </lineage>
</organism>
<evidence type="ECO:0000256" key="1">
    <source>
        <dbReference type="ARBA" id="ARBA00006987"/>
    </source>
</evidence>
<gene>
    <name evidence="3" type="ORF">J2W39_005004</name>
</gene>
<sequence length="324" mass="33994">MFARWIKPLLSATALCIAASAASAAWQPTQPVTLVVPYTPGTGIDLIARQLSAHLPGALGQPVIVENVAGASGNIGSERVARAKPDGHTLLVQVNTLVMNKSLYKTLSYDPVGDFTPVAQTSWGTLLLVANPNVQKTATVSEVVNAAKAKPGQLTYATPGVGTPHHLSMALFLQRSGAEMLHVPYKGTAGAVTDLLGGRIDYMFLPVHVALQHIQAGKLKAIATGSAKRLPQLPDVPTLAEAGVTPDNIDMWYGVLAPKGTPADVVERLNLEIGKVLRQPEVAKSFESQGMVPAVSTPAAFGALVAKDAQRWAEVVKKGNITAD</sequence>
<dbReference type="Pfam" id="PF03401">
    <property type="entry name" value="TctC"/>
    <property type="match status" value="1"/>
</dbReference>
<dbReference type="RefSeq" id="WP_278876692.1">
    <property type="nucleotide sequence ID" value="NZ_CAXUQF020000002.1"/>
</dbReference>
<dbReference type="Proteomes" id="UP001224845">
    <property type="component" value="Unassembled WGS sequence"/>
</dbReference>
<dbReference type="CDD" id="cd13578">
    <property type="entry name" value="PBP2_Bug27"/>
    <property type="match status" value="1"/>
</dbReference>
<dbReference type="SUPFAM" id="SSF53850">
    <property type="entry name" value="Periplasmic binding protein-like II"/>
    <property type="match status" value="1"/>
</dbReference>
<dbReference type="AlphaFoldDB" id="A0AAW8EKJ6"/>
<accession>A0AAW8EKJ6</accession>